<evidence type="ECO:0000256" key="13">
    <source>
        <dbReference type="ARBA" id="ARBA00048639"/>
    </source>
</evidence>
<dbReference type="InterPro" id="IPR005720">
    <property type="entry name" value="Dihydroorotate_DH_cat"/>
</dbReference>
<accession>K9HVQ1</accession>
<evidence type="ECO:0000256" key="10">
    <source>
        <dbReference type="ARBA" id="ARBA00022989"/>
    </source>
</evidence>
<keyword evidence="8" id="KW-0809">Transit peptide</keyword>
<evidence type="ECO:0000256" key="11">
    <source>
        <dbReference type="ARBA" id="ARBA00023002"/>
    </source>
</evidence>
<feature type="binding site" evidence="14">
    <location>
        <position position="172"/>
    </location>
    <ligand>
        <name>substrate</name>
    </ligand>
</feature>
<dbReference type="HAMAP" id="MF_00225">
    <property type="entry name" value="DHO_dh_type2"/>
    <property type="match status" value="1"/>
</dbReference>
<evidence type="ECO:0000259" key="15">
    <source>
        <dbReference type="Pfam" id="PF01180"/>
    </source>
</evidence>
<keyword evidence="12 14" id="KW-0472">Membrane</keyword>
<feature type="binding site" evidence="14">
    <location>
        <position position="212"/>
    </location>
    <ligand>
        <name>FMN</name>
        <dbReference type="ChEBI" id="CHEBI:58210"/>
    </ligand>
</feature>
<evidence type="ECO:0000256" key="2">
    <source>
        <dbReference type="ARBA" id="ARBA00004167"/>
    </source>
</evidence>
<dbReference type="InterPro" id="IPR001295">
    <property type="entry name" value="Dihydroorotate_DH_CS"/>
</dbReference>
<evidence type="ECO:0000313" key="17">
    <source>
        <dbReference type="Proteomes" id="UP000009881"/>
    </source>
</evidence>
<dbReference type="CDD" id="cd04738">
    <property type="entry name" value="DHOD_2_like"/>
    <property type="match status" value="1"/>
</dbReference>
<dbReference type="Gene3D" id="3.20.20.70">
    <property type="entry name" value="Aldolase class I"/>
    <property type="match status" value="1"/>
</dbReference>
<feature type="binding site" evidence="14">
    <location>
        <position position="172"/>
    </location>
    <ligand>
        <name>FMN</name>
        <dbReference type="ChEBI" id="CHEBI:58210"/>
    </ligand>
</feature>
<keyword evidence="14" id="KW-1003">Cell membrane</keyword>
<dbReference type="InterPro" id="IPR050074">
    <property type="entry name" value="DHO_dehydrogenase"/>
</dbReference>
<feature type="binding site" evidence="14">
    <location>
        <position position="177"/>
    </location>
    <ligand>
        <name>substrate</name>
    </ligand>
</feature>
<feature type="binding site" evidence="14">
    <location>
        <begin position="61"/>
        <end position="65"/>
    </location>
    <ligand>
        <name>FMN</name>
        <dbReference type="ChEBI" id="CHEBI:58210"/>
    </ligand>
</feature>
<comment type="subunit">
    <text evidence="14">Monomer.</text>
</comment>
<dbReference type="SUPFAM" id="SSF51395">
    <property type="entry name" value="FMN-linked oxidoreductases"/>
    <property type="match status" value="1"/>
</dbReference>
<evidence type="ECO:0000256" key="5">
    <source>
        <dbReference type="ARBA" id="ARBA00022630"/>
    </source>
</evidence>
<feature type="binding site" evidence="14">
    <location>
        <position position="292"/>
    </location>
    <ligand>
        <name>FMN</name>
        <dbReference type="ChEBI" id="CHEBI:58210"/>
    </ligand>
</feature>
<comment type="function">
    <text evidence="1 14">Catalyzes the conversion of dihydroorotate to orotate with quinone as electron acceptor.</text>
</comment>
<dbReference type="NCBIfam" id="TIGR01036">
    <property type="entry name" value="pyrD_sub2"/>
    <property type="match status" value="1"/>
</dbReference>
<dbReference type="PROSITE" id="PS00912">
    <property type="entry name" value="DHODEHASE_2"/>
    <property type="match status" value="1"/>
</dbReference>
<dbReference type="eggNOG" id="COG0167">
    <property type="taxonomic scope" value="Bacteria"/>
</dbReference>
<feature type="binding site" evidence="14">
    <location>
        <position position="240"/>
    </location>
    <ligand>
        <name>FMN</name>
        <dbReference type="ChEBI" id="CHEBI:58210"/>
    </ligand>
</feature>
<evidence type="ECO:0000256" key="3">
    <source>
        <dbReference type="ARBA" id="ARBA00005161"/>
    </source>
</evidence>
<comment type="subcellular location">
    <subcellularLocation>
        <location evidence="14">Cell membrane</location>
        <topology evidence="14">Peripheral membrane protein</topology>
    </subcellularLocation>
    <subcellularLocation>
        <location evidence="2">Membrane</location>
        <topology evidence="2">Single-pass membrane protein</topology>
    </subcellularLocation>
</comment>
<dbReference type="GO" id="GO:0005886">
    <property type="term" value="C:plasma membrane"/>
    <property type="evidence" value="ECO:0007669"/>
    <property type="project" value="UniProtKB-SubCell"/>
</dbReference>
<comment type="similarity">
    <text evidence="4 14">Belongs to the dihydroorotate dehydrogenase family. Type 2 subfamily.</text>
</comment>
<dbReference type="GO" id="GO:0106430">
    <property type="term" value="F:dihydroorotate dehydrogenase (quinone) activity"/>
    <property type="evidence" value="ECO:0007669"/>
    <property type="project" value="UniProtKB-EC"/>
</dbReference>
<feature type="binding site" evidence="14">
    <location>
        <position position="65"/>
    </location>
    <ligand>
        <name>substrate</name>
    </ligand>
</feature>
<evidence type="ECO:0000256" key="6">
    <source>
        <dbReference type="ARBA" id="ARBA00022643"/>
    </source>
</evidence>
<evidence type="ECO:0000256" key="9">
    <source>
        <dbReference type="ARBA" id="ARBA00022975"/>
    </source>
</evidence>
<sequence length="362" mass="37906">MLNLYSLAWPLVRRMDPETAHRMAVAALARGLVPGVPHADPPALRTRVWGRDFANPIGLAAGFDKHAECPDALARLGFGFVEVGGVTPRPQPGNPRPRVFRLEEDGAVINRFGLNSDGMEAVAARLAARRQAGGAAIVGVNLGRNKETDDPAEDYARLIGTLAPLADFLTLNVSSPNTPGLRALQGREPLIDLIRRARAAMPAEKAPPLLLKIAPDLTAEDESDIAAVVTAEAIDGLIVSNTTIARPESLRSGHKAETGGLSGRPLFEPSTALLGRMYKATGGRIPLVGVGGIASGRDAYAKIRAGASLVQLYTAFIYGGPPLIPAIKAELADCLKRDGFASVADAVGADHAEETGAARHAG</sequence>
<evidence type="ECO:0000313" key="16">
    <source>
        <dbReference type="EMBL" id="EKV32316.1"/>
    </source>
</evidence>
<dbReference type="PANTHER" id="PTHR48109">
    <property type="entry name" value="DIHYDROOROTATE DEHYDROGENASE (QUINONE), MITOCHONDRIAL-RELATED"/>
    <property type="match status" value="1"/>
</dbReference>
<feature type="binding site" evidence="14">
    <location>
        <position position="141"/>
    </location>
    <ligand>
        <name>FMN</name>
        <dbReference type="ChEBI" id="CHEBI:58210"/>
    </ligand>
</feature>
<protein>
    <recommendedName>
        <fullName evidence="14">Dihydroorotate dehydrogenase (quinone)</fullName>
        <ecNumber evidence="14">1.3.5.2</ecNumber>
    </recommendedName>
    <alternativeName>
        <fullName evidence="14">DHOdehase</fullName>
        <shortName evidence="14">DHOD</shortName>
        <shortName evidence="14">DHODase</shortName>
    </alternativeName>
    <alternativeName>
        <fullName evidence="14">Dihydroorotate oxidase</fullName>
    </alternativeName>
</protein>
<proteinExistence type="inferred from homology"/>
<evidence type="ECO:0000256" key="1">
    <source>
        <dbReference type="ARBA" id="ARBA00003125"/>
    </source>
</evidence>
<dbReference type="EMBL" id="ANHY01000003">
    <property type="protein sequence ID" value="EKV32316.1"/>
    <property type="molecule type" value="Genomic_DNA"/>
</dbReference>
<evidence type="ECO:0000256" key="14">
    <source>
        <dbReference type="HAMAP-Rule" id="MF_00225"/>
    </source>
</evidence>
<dbReference type="OrthoDB" id="9802377at2"/>
<feature type="active site" description="Nucleophile" evidence="14">
    <location>
        <position position="175"/>
    </location>
</feature>
<dbReference type="Proteomes" id="UP000009881">
    <property type="component" value="Unassembled WGS sequence"/>
</dbReference>
<dbReference type="GO" id="GO:0005737">
    <property type="term" value="C:cytoplasm"/>
    <property type="evidence" value="ECO:0007669"/>
    <property type="project" value="InterPro"/>
</dbReference>
<keyword evidence="9 14" id="KW-0665">Pyrimidine biosynthesis</keyword>
<dbReference type="RefSeq" id="WP_009538804.1">
    <property type="nucleotide sequence ID" value="NZ_ANHY01000003.1"/>
</dbReference>
<dbReference type="STRING" id="1238182.C882_2394"/>
<keyword evidence="5 14" id="KW-0285">Flavoprotein</keyword>
<comment type="caution">
    <text evidence="16">The sequence shown here is derived from an EMBL/GenBank/DDBJ whole genome shotgun (WGS) entry which is preliminary data.</text>
</comment>
<dbReference type="PANTHER" id="PTHR48109:SF4">
    <property type="entry name" value="DIHYDROOROTATE DEHYDROGENASE (QUINONE), MITOCHONDRIAL"/>
    <property type="match status" value="1"/>
</dbReference>
<dbReference type="PATRIC" id="fig|1238182.3.peg.354"/>
<comment type="cofactor">
    <cofactor evidence="14">
        <name>FMN</name>
        <dbReference type="ChEBI" id="CHEBI:58210"/>
    </cofactor>
    <text evidence="14">Binds 1 FMN per subunit.</text>
</comment>
<dbReference type="GO" id="GO:0044205">
    <property type="term" value="P:'de novo' UMP biosynthetic process"/>
    <property type="evidence" value="ECO:0007669"/>
    <property type="project" value="UniProtKB-UniRule"/>
</dbReference>
<dbReference type="Pfam" id="PF01180">
    <property type="entry name" value="DHO_dh"/>
    <property type="match status" value="1"/>
</dbReference>
<gene>
    <name evidence="14" type="primary">pyrD</name>
    <name evidence="16" type="ORF">C882_2394</name>
</gene>
<evidence type="ECO:0000256" key="12">
    <source>
        <dbReference type="ARBA" id="ARBA00023136"/>
    </source>
</evidence>
<dbReference type="AlphaFoldDB" id="K9HVQ1"/>
<name>K9HVQ1_9PROT</name>
<dbReference type="InterPro" id="IPR005719">
    <property type="entry name" value="Dihydroorotate_DH_2"/>
</dbReference>
<evidence type="ECO:0000256" key="7">
    <source>
        <dbReference type="ARBA" id="ARBA00022692"/>
    </source>
</evidence>
<dbReference type="NCBIfam" id="NF003645">
    <property type="entry name" value="PRK05286.1-2"/>
    <property type="match status" value="1"/>
</dbReference>
<dbReference type="EC" id="1.3.5.2" evidence="14"/>
<dbReference type="UniPathway" id="UPA00070">
    <property type="reaction ID" value="UER00946"/>
</dbReference>
<comment type="catalytic activity">
    <reaction evidence="13 14">
        <text>(S)-dihydroorotate + a quinone = orotate + a quinol</text>
        <dbReference type="Rhea" id="RHEA:30187"/>
        <dbReference type="ChEBI" id="CHEBI:24646"/>
        <dbReference type="ChEBI" id="CHEBI:30839"/>
        <dbReference type="ChEBI" id="CHEBI:30864"/>
        <dbReference type="ChEBI" id="CHEBI:132124"/>
        <dbReference type="EC" id="1.3.5.2"/>
    </reaction>
</comment>
<feature type="domain" description="Dihydroorotate dehydrogenase catalytic" evidence="15">
    <location>
        <begin position="44"/>
        <end position="335"/>
    </location>
</feature>
<evidence type="ECO:0000256" key="4">
    <source>
        <dbReference type="ARBA" id="ARBA00005359"/>
    </source>
</evidence>
<comment type="pathway">
    <text evidence="3 14">Pyrimidine metabolism; UMP biosynthesis via de novo pathway; orotate from (S)-dihydroorotate (quinone route): step 1/1.</text>
</comment>
<reference evidence="16 17" key="1">
    <citation type="journal article" date="2013" name="Genome Announc.">
        <title>Draft Genome Sequence of an Alphaproteobacterium, Caenispirillum salinarum AK4(T), Isolated from a Solar Saltern.</title>
        <authorList>
            <person name="Khatri I."/>
            <person name="Singh A."/>
            <person name="Korpole S."/>
            <person name="Pinnaka A.K."/>
            <person name="Subramanian S."/>
        </authorList>
    </citation>
    <scope>NUCLEOTIDE SEQUENCE [LARGE SCALE GENOMIC DNA]</scope>
    <source>
        <strain evidence="16 17">AK4</strain>
    </source>
</reference>
<keyword evidence="11 14" id="KW-0560">Oxidoreductase</keyword>
<feature type="binding site" evidence="14">
    <location>
        <position position="263"/>
    </location>
    <ligand>
        <name>FMN</name>
        <dbReference type="ChEBI" id="CHEBI:58210"/>
    </ligand>
</feature>
<keyword evidence="7" id="KW-0812">Transmembrane</keyword>
<dbReference type="GO" id="GO:0006207">
    <property type="term" value="P:'de novo' pyrimidine nucleobase biosynthetic process"/>
    <property type="evidence" value="ECO:0007669"/>
    <property type="project" value="UniProtKB-UniRule"/>
</dbReference>
<dbReference type="FunFam" id="3.20.20.70:FF:000066">
    <property type="entry name" value="Dihydroorotate dehydrogenase (quinone), mitochondrial"/>
    <property type="match status" value="1"/>
</dbReference>
<keyword evidence="6 14" id="KW-0288">FMN</keyword>
<dbReference type="PROSITE" id="PS00911">
    <property type="entry name" value="DHODEHASE_1"/>
    <property type="match status" value="1"/>
</dbReference>
<dbReference type="NCBIfam" id="NF003652">
    <property type="entry name" value="PRK05286.2-5"/>
    <property type="match status" value="1"/>
</dbReference>
<keyword evidence="10" id="KW-1133">Transmembrane helix</keyword>
<feature type="binding site" evidence="14">
    <location>
        <begin position="110"/>
        <end position="114"/>
    </location>
    <ligand>
        <name>substrate</name>
    </ligand>
</feature>
<evidence type="ECO:0000256" key="8">
    <source>
        <dbReference type="ARBA" id="ARBA00022946"/>
    </source>
</evidence>
<feature type="binding site" evidence="14">
    <location>
        <position position="85"/>
    </location>
    <ligand>
        <name>FMN</name>
        <dbReference type="ChEBI" id="CHEBI:58210"/>
    </ligand>
</feature>
<organism evidence="16 17">
    <name type="scientific">Caenispirillum salinarum AK4</name>
    <dbReference type="NCBI Taxonomy" id="1238182"/>
    <lineage>
        <taxon>Bacteria</taxon>
        <taxon>Pseudomonadati</taxon>
        <taxon>Pseudomonadota</taxon>
        <taxon>Alphaproteobacteria</taxon>
        <taxon>Rhodospirillales</taxon>
        <taxon>Novispirillaceae</taxon>
        <taxon>Caenispirillum</taxon>
    </lineage>
</organism>
<dbReference type="InterPro" id="IPR013785">
    <property type="entry name" value="Aldolase_TIM"/>
</dbReference>
<keyword evidence="17" id="KW-1185">Reference proteome</keyword>
<feature type="binding site" evidence="14">
    <location>
        <begin position="241"/>
        <end position="242"/>
    </location>
    <ligand>
        <name>substrate</name>
    </ligand>
</feature>
<feature type="binding site" evidence="14">
    <location>
        <begin position="313"/>
        <end position="314"/>
    </location>
    <ligand>
        <name>FMN</name>
        <dbReference type="ChEBI" id="CHEBI:58210"/>
    </ligand>
</feature>